<dbReference type="PANTHER" id="PTHR33823">
    <property type="entry name" value="RNA POLYMERASE-BINDING TRANSCRIPTION FACTOR DKSA-RELATED"/>
    <property type="match status" value="1"/>
</dbReference>
<name>A0ABN2AMG0_9ACTN</name>
<evidence type="ECO:0008006" key="4">
    <source>
        <dbReference type="Google" id="ProtNLM"/>
    </source>
</evidence>
<dbReference type="Gene3D" id="1.20.120.910">
    <property type="entry name" value="DksA, coiled-coil domain"/>
    <property type="match status" value="1"/>
</dbReference>
<feature type="zinc finger region" description="dksA C4-type" evidence="1">
    <location>
        <begin position="92"/>
        <end position="116"/>
    </location>
</feature>
<protein>
    <recommendedName>
        <fullName evidence="4">TraR/DksA family transcriptional regulator</fullName>
    </recommendedName>
</protein>
<dbReference type="PROSITE" id="PS51128">
    <property type="entry name" value="ZF_DKSA_2"/>
    <property type="match status" value="1"/>
</dbReference>
<gene>
    <name evidence="2" type="ORF">GCM10009741_22110</name>
</gene>
<comment type="caution">
    <text evidence="2">The sequence shown here is derived from an EMBL/GenBank/DDBJ whole genome shotgun (WGS) entry which is preliminary data.</text>
</comment>
<evidence type="ECO:0000313" key="2">
    <source>
        <dbReference type="EMBL" id="GAA1520821.1"/>
    </source>
</evidence>
<reference evidence="2 3" key="1">
    <citation type="journal article" date="2019" name="Int. J. Syst. Evol. Microbiol.">
        <title>The Global Catalogue of Microorganisms (GCM) 10K type strain sequencing project: providing services to taxonomists for standard genome sequencing and annotation.</title>
        <authorList>
            <consortium name="The Broad Institute Genomics Platform"/>
            <consortium name="The Broad Institute Genome Sequencing Center for Infectious Disease"/>
            <person name="Wu L."/>
            <person name="Ma J."/>
        </authorList>
    </citation>
    <scope>NUCLEOTIDE SEQUENCE [LARGE SCALE GENOMIC DNA]</scope>
    <source>
        <strain evidence="2 3">JCM 14303</strain>
    </source>
</reference>
<dbReference type="Proteomes" id="UP001500363">
    <property type="component" value="Unassembled WGS sequence"/>
</dbReference>
<organism evidence="2 3">
    <name type="scientific">Kribbella lupini</name>
    <dbReference type="NCBI Taxonomy" id="291602"/>
    <lineage>
        <taxon>Bacteria</taxon>
        <taxon>Bacillati</taxon>
        <taxon>Actinomycetota</taxon>
        <taxon>Actinomycetes</taxon>
        <taxon>Propionibacteriales</taxon>
        <taxon>Kribbellaceae</taxon>
        <taxon>Kribbella</taxon>
    </lineage>
</organism>
<keyword evidence="3" id="KW-1185">Reference proteome</keyword>
<sequence>MKGAEMTDLNTERAGDVRRTQQAVDLEFFRQELQEQRQFRLDQLTKLAYEAESITNEALAEVNAALKRAAAGVLSEIDAALFRLAIGSFGTCQRCAGPLTGDRLHALPMAALCLRCEYADQSREEHRPAQPHIVDVWGRDSFPASDPPSNW</sequence>
<proteinExistence type="predicted"/>
<accession>A0ABN2AMG0</accession>
<dbReference type="EMBL" id="BAAANC010000001">
    <property type="protein sequence ID" value="GAA1520821.1"/>
    <property type="molecule type" value="Genomic_DNA"/>
</dbReference>
<evidence type="ECO:0000256" key="1">
    <source>
        <dbReference type="PROSITE-ProRule" id="PRU00510"/>
    </source>
</evidence>
<evidence type="ECO:0000313" key="3">
    <source>
        <dbReference type="Proteomes" id="UP001500363"/>
    </source>
</evidence>
<dbReference type="PANTHER" id="PTHR33823:SF4">
    <property type="entry name" value="GENERAL STRESS PROTEIN 16O"/>
    <property type="match status" value="1"/>
</dbReference>